<sequence>MLSSTSNILDQTQARVNELERELASKLGTKDPENLKEILAEFIKSIHPTDSIIKRSAKVPDPPVYTGNKKEFFSWMSSILLKLNVNEDHFPSDQIKMAYIHIYIYIQDWTHLVKHISIAG</sequence>
<protein>
    <submittedName>
        <fullName evidence="2">Uncharacterized protein</fullName>
    </submittedName>
</protein>
<evidence type="ECO:0000313" key="2">
    <source>
        <dbReference type="EMBL" id="KHJ35695.1"/>
    </source>
</evidence>
<dbReference type="EMBL" id="JNVN01000296">
    <property type="protein sequence ID" value="KHJ35695.1"/>
    <property type="molecule type" value="Genomic_DNA"/>
</dbReference>
<comment type="caution">
    <text evidence="2">The sequence shown here is derived from an EMBL/GenBank/DDBJ whole genome shotgun (WGS) entry which is preliminary data.</text>
</comment>
<dbReference type="AlphaFoldDB" id="A0A0B1PEE3"/>
<accession>A0A0B1PEE3</accession>
<evidence type="ECO:0000256" key="1">
    <source>
        <dbReference type="SAM" id="Coils"/>
    </source>
</evidence>
<organism evidence="2 3">
    <name type="scientific">Uncinula necator</name>
    <name type="common">Grape powdery mildew</name>
    <dbReference type="NCBI Taxonomy" id="52586"/>
    <lineage>
        <taxon>Eukaryota</taxon>
        <taxon>Fungi</taxon>
        <taxon>Dikarya</taxon>
        <taxon>Ascomycota</taxon>
        <taxon>Pezizomycotina</taxon>
        <taxon>Leotiomycetes</taxon>
        <taxon>Erysiphales</taxon>
        <taxon>Erysiphaceae</taxon>
        <taxon>Erysiphe</taxon>
    </lineage>
</organism>
<proteinExistence type="predicted"/>
<keyword evidence="3" id="KW-1185">Reference proteome</keyword>
<name>A0A0B1PEE3_UNCNE</name>
<dbReference type="HOGENOM" id="CLU_2051394_0_0_1"/>
<dbReference type="Proteomes" id="UP000030854">
    <property type="component" value="Unassembled WGS sequence"/>
</dbReference>
<reference evidence="2 3" key="1">
    <citation type="journal article" date="2014" name="BMC Genomics">
        <title>Adaptive genomic structural variation in the grape powdery mildew pathogen, Erysiphe necator.</title>
        <authorList>
            <person name="Jones L."/>
            <person name="Riaz S."/>
            <person name="Morales-Cruz A."/>
            <person name="Amrine K.C."/>
            <person name="McGuire B."/>
            <person name="Gubler W.D."/>
            <person name="Walker M.A."/>
            <person name="Cantu D."/>
        </authorList>
    </citation>
    <scope>NUCLEOTIDE SEQUENCE [LARGE SCALE GENOMIC DNA]</scope>
    <source>
        <strain evidence="3">c</strain>
    </source>
</reference>
<evidence type="ECO:0000313" key="3">
    <source>
        <dbReference type="Proteomes" id="UP000030854"/>
    </source>
</evidence>
<dbReference type="STRING" id="52586.A0A0B1PEE3"/>
<gene>
    <name evidence="2" type="ORF">EV44_g3472</name>
</gene>
<keyword evidence="1" id="KW-0175">Coiled coil</keyword>
<feature type="coiled-coil region" evidence="1">
    <location>
        <begin position="2"/>
        <end position="29"/>
    </location>
</feature>